<dbReference type="Pfam" id="PF23899">
    <property type="entry name" value="SU10_portal"/>
    <property type="match status" value="1"/>
</dbReference>
<protein>
    <submittedName>
        <fullName evidence="2">Uncharacterized protein</fullName>
    </submittedName>
</protein>
<evidence type="ECO:0000313" key="2">
    <source>
        <dbReference type="EMBL" id="CAB4156351.1"/>
    </source>
</evidence>
<evidence type="ECO:0000256" key="1">
    <source>
        <dbReference type="SAM" id="Coils"/>
    </source>
</evidence>
<sequence>MPLTPGLMPNIRQEAPEEEATLFGPSEIMIEDGDENVDQKIADENGNILQIEHPDGSITISMTDEPLERAEEKENSKGWFDNLVEEIGQSELNNISGDLMRGIRDDLQSRKDWIEDRAQGLKLLGLKIEIPGLQGGADGAPVEGMSKVRHPLLLEAVLRFQANARSELLPTDGPVKIRNDATQDVLGSDLMANHLQKDMNHYLTSRATEYYPDTDRMLLMLGFGGSAFKKVYNCPLRNRPVSESVDADDLIVNNAATDLQNSKRITHRTYMRPSTVKRLQILGVYRDVDLSTPKAIDVDAVQREKNAQQGISAESNNPDDRDREIYECYCELNIKGFEHKWKGKVTGLEIPYRVTIDASSKEVLSVVRNYDEESSELPEARANFVKYTFVPGMGFYDIGLLHILGNTTNALTAAWRELLDAGMYANFPGFLMADTGARQNTNIFRVPPGGGALVKTGGMKLSDAISPLPYKEPSAALMSLVENMAATGMRVGGTSEMQVGEGRPDAPVGTTLAMIEQAEKILNAVHKRMHAAQAAEFQLLVRCFKENPESFWRNCKKMSYQWDEQQFLNAIEDCDLVPQADPNTASHGQRLMKVHALKQMAASNPTMYDQLAIDTVALKEMGWSNPEQFFAPEEQRNQPPPEVQKGMAEIQIKQQDAATRQKAVDAKVMEMQHNASQSMSQNMGLPPGLDISKVGELALKKQDMDIKNKAIDAKMLYDQARISIDQAKLELERSRMQNDPMKEAEMQAKLAEAELKMRDLEIKSRDVEMDATNRHNERESRERIAMTNIIKEVAQNPESAALVQGLISPMMRKGLEEPG</sequence>
<keyword evidence="1" id="KW-0175">Coiled coil</keyword>
<accession>A0A6J5NFT1</accession>
<organism evidence="2">
    <name type="scientific">uncultured Caudovirales phage</name>
    <dbReference type="NCBI Taxonomy" id="2100421"/>
    <lineage>
        <taxon>Viruses</taxon>
        <taxon>Duplodnaviria</taxon>
        <taxon>Heunggongvirae</taxon>
        <taxon>Uroviricota</taxon>
        <taxon>Caudoviricetes</taxon>
        <taxon>Peduoviridae</taxon>
        <taxon>Maltschvirus</taxon>
        <taxon>Maltschvirus maltsch</taxon>
    </lineage>
</organism>
<name>A0A6J5NFT1_9CAUD</name>
<dbReference type="InterPro" id="IPR056909">
    <property type="entry name" value="SU10_portal"/>
</dbReference>
<proteinExistence type="predicted"/>
<dbReference type="EMBL" id="LR796642">
    <property type="protein sequence ID" value="CAB4156351.1"/>
    <property type="molecule type" value="Genomic_DNA"/>
</dbReference>
<reference evidence="2" key="1">
    <citation type="submission" date="2020-04" db="EMBL/GenBank/DDBJ databases">
        <authorList>
            <person name="Chiriac C."/>
            <person name="Salcher M."/>
            <person name="Ghai R."/>
            <person name="Kavagutti S V."/>
        </authorList>
    </citation>
    <scope>NUCLEOTIDE SEQUENCE</scope>
</reference>
<feature type="coiled-coil region" evidence="1">
    <location>
        <begin position="717"/>
        <end position="770"/>
    </location>
</feature>
<gene>
    <name evidence="2" type="ORF">UFOVP661_48</name>
</gene>